<sequence length="236" mass="26480">METGRIGGRVLKRVVLELLQADDFCESVRELERLPARQVINPLFAFLLHADERVRWRAVAAMGQIVEGLAREDMESARVIMRRLMWSLNDESGGIGWGAPEAMAEIMASDEGLAREFVRVFVSYFNPEGNFLEYEVLQRGLLWGLIRLACVRPALIQGTDEHLTQYLGSGDPTVRGLAVWAAGLLRAQDCVPAIKALLKDESEVRVYFEDRFTAYSVSELAKQSLNMIETADFVAT</sequence>
<dbReference type="EMBL" id="JACRDE010000261">
    <property type="protein sequence ID" value="MBI5249748.1"/>
    <property type="molecule type" value="Genomic_DNA"/>
</dbReference>
<reference evidence="1" key="1">
    <citation type="submission" date="2020-07" db="EMBL/GenBank/DDBJ databases">
        <title>Huge and variable diversity of episymbiotic CPR bacteria and DPANN archaea in groundwater ecosystems.</title>
        <authorList>
            <person name="He C.Y."/>
            <person name="Keren R."/>
            <person name="Whittaker M."/>
            <person name="Farag I.F."/>
            <person name="Doudna J."/>
            <person name="Cate J.H.D."/>
            <person name="Banfield J.F."/>
        </authorList>
    </citation>
    <scope>NUCLEOTIDE SEQUENCE</scope>
    <source>
        <strain evidence="1">NC_groundwater_1664_Pr3_B-0.1um_52_9</strain>
    </source>
</reference>
<organism evidence="1 2">
    <name type="scientific">Desulfomonile tiedjei</name>
    <dbReference type="NCBI Taxonomy" id="2358"/>
    <lineage>
        <taxon>Bacteria</taxon>
        <taxon>Pseudomonadati</taxon>
        <taxon>Thermodesulfobacteriota</taxon>
        <taxon>Desulfomonilia</taxon>
        <taxon>Desulfomonilales</taxon>
        <taxon>Desulfomonilaceae</taxon>
        <taxon>Desulfomonile</taxon>
    </lineage>
</organism>
<gene>
    <name evidence="1" type="ORF">HY912_09650</name>
</gene>
<proteinExistence type="predicted"/>
<dbReference type="NCBIfam" id="NF045662">
    <property type="entry name" value="DVU0298_fam"/>
    <property type="match status" value="1"/>
</dbReference>
<comment type="caution">
    <text evidence="1">The sequence shown here is derived from an EMBL/GenBank/DDBJ whole genome shotgun (WGS) entry which is preliminary data.</text>
</comment>
<dbReference type="AlphaFoldDB" id="A0A9D6Z0A8"/>
<evidence type="ECO:0000313" key="1">
    <source>
        <dbReference type="EMBL" id="MBI5249748.1"/>
    </source>
</evidence>
<dbReference type="InterPro" id="IPR004155">
    <property type="entry name" value="PBS_lyase_HEAT"/>
</dbReference>
<dbReference type="InterPro" id="IPR011989">
    <property type="entry name" value="ARM-like"/>
</dbReference>
<dbReference type="Gene3D" id="1.25.10.10">
    <property type="entry name" value="Leucine-rich Repeat Variant"/>
    <property type="match status" value="1"/>
</dbReference>
<dbReference type="SMART" id="SM00567">
    <property type="entry name" value="EZ_HEAT"/>
    <property type="match status" value="2"/>
</dbReference>
<dbReference type="InterPro" id="IPR054701">
    <property type="entry name" value="DVU0298-like"/>
</dbReference>
<name>A0A9D6Z0A8_9BACT</name>
<dbReference type="SUPFAM" id="SSF48371">
    <property type="entry name" value="ARM repeat"/>
    <property type="match status" value="1"/>
</dbReference>
<protein>
    <submittedName>
        <fullName evidence="1">HEAT repeat domain-containing protein</fullName>
    </submittedName>
</protein>
<dbReference type="InterPro" id="IPR016024">
    <property type="entry name" value="ARM-type_fold"/>
</dbReference>
<evidence type="ECO:0000313" key="2">
    <source>
        <dbReference type="Proteomes" id="UP000807825"/>
    </source>
</evidence>
<accession>A0A9D6Z0A8</accession>
<dbReference type="Proteomes" id="UP000807825">
    <property type="component" value="Unassembled WGS sequence"/>
</dbReference>